<organism evidence="10 11">
    <name type="scientific">Azospirillum oryzae</name>
    <dbReference type="NCBI Taxonomy" id="286727"/>
    <lineage>
        <taxon>Bacteria</taxon>
        <taxon>Pseudomonadati</taxon>
        <taxon>Pseudomonadota</taxon>
        <taxon>Alphaproteobacteria</taxon>
        <taxon>Rhodospirillales</taxon>
        <taxon>Azospirillaceae</taxon>
        <taxon>Azospirillum</taxon>
    </lineage>
</organism>
<evidence type="ECO:0000256" key="4">
    <source>
        <dbReference type="ARBA" id="ARBA00022679"/>
    </source>
</evidence>
<dbReference type="SMART" id="SM00388">
    <property type="entry name" value="HisKA"/>
    <property type="match status" value="1"/>
</dbReference>
<evidence type="ECO:0000256" key="1">
    <source>
        <dbReference type="ARBA" id="ARBA00000085"/>
    </source>
</evidence>
<keyword evidence="4" id="KW-0808">Transferase</keyword>
<dbReference type="PROSITE" id="PS50112">
    <property type="entry name" value="PAS"/>
    <property type="match status" value="1"/>
</dbReference>
<dbReference type="PANTHER" id="PTHR43047:SF9">
    <property type="entry name" value="HISTIDINE KINASE"/>
    <property type="match status" value="1"/>
</dbReference>
<dbReference type="EC" id="2.7.13.3" evidence="2"/>
<evidence type="ECO:0000259" key="8">
    <source>
        <dbReference type="PROSITE" id="PS50110"/>
    </source>
</evidence>
<dbReference type="SUPFAM" id="SSF55785">
    <property type="entry name" value="PYP-like sensor domain (PAS domain)"/>
    <property type="match status" value="3"/>
</dbReference>
<dbReference type="Pfam" id="PF02518">
    <property type="entry name" value="HATPase_c"/>
    <property type="match status" value="1"/>
</dbReference>
<dbReference type="SMART" id="SM00091">
    <property type="entry name" value="PAS"/>
    <property type="match status" value="3"/>
</dbReference>
<dbReference type="SUPFAM" id="SSF55874">
    <property type="entry name" value="ATPase domain of HSP90 chaperone/DNA topoisomerase II/histidine kinase"/>
    <property type="match status" value="1"/>
</dbReference>
<dbReference type="SUPFAM" id="SSF47384">
    <property type="entry name" value="Homodimeric domain of signal transducing histidine kinase"/>
    <property type="match status" value="1"/>
</dbReference>
<evidence type="ECO:0000256" key="2">
    <source>
        <dbReference type="ARBA" id="ARBA00012438"/>
    </source>
</evidence>
<dbReference type="InterPro" id="IPR011006">
    <property type="entry name" value="CheY-like_superfamily"/>
</dbReference>
<geneLocation type="plasmid" evidence="10 11">
    <name>unnamed2</name>
</geneLocation>
<evidence type="ECO:0000259" key="9">
    <source>
        <dbReference type="PROSITE" id="PS50112"/>
    </source>
</evidence>
<dbReference type="GO" id="GO:0009927">
    <property type="term" value="F:histidine phosphotransfer kinase activity"/>
    <property type="evidence" value="ECO:0007669"/>
    <property type="project" value="TreeGrafter"/>
</dbReference>
<dbReference type="EMBL" id="CP054616">
    <property type="protein sequence ID" value="QKS49248.1"/>
    <property type="molecule type" value="Genomic_DNA"/>
</dbReference>
<dbReference type="Pfam" id="PF00512">
    <property type="entry name" value="HisKA"/>
    <property type="match status" value="1"/>
</dbReference>
<dbReference type="Pfam" id="PF00989">
    <property type="entry name" value="PAS"/>
    <property type="match status" value="2"/>
</dbReference>
<dbReference type="RefSeq" id="WP_149199204.1">
    <property type="nucleotide sequence ID" value="NZ_CP054616.1"/>
</dbReference>
<evidence type="ECO:0000313" key="10">
    <source>
        <dbReference type="EMBL" id="QKS49248.1"/>
    </source>
</evidence>
<dbReference type="InterPro" id="IPR005467">
    <property type="entry name" value="His_kinase_dom"/>
</dbReference>
<evidence type="ECO:0000256" key="3">
    <source>
        <dbReference type="ARBA" id="ARBA00022553"/>
    </source>
</evidence>
<dbReference type="OrthoDB" id="7267626at2"/>
<dbReference type="InterPro" id="IPR036890">
    <property type="entry name" value="HATPase_C_sf"/>
</dbReference>
<dbReference type="PROSITE" id="PS50109">
    <property type="entry name" value="HIS_KIN"/>
    <property type="match status" value="1"/>
</dbReference>
<protein>
    <recommendedName>
        <fullName evidence="2">histidine kinase</fullName>
        <ecNumber evidence="2">2.7.13.3</ecNumber>
    </recommendedName>
</protein>
<keyword evidence="10" id="KW-0614">Plasmid</keyword>
<dbReference type="SMART" id="SM00448">
    <property type="entry name" value="REC"/>
    <property type="match status" value="1"/>
</dbReference>
<evidence type="ECO:0000259" key="7">
    <source>
        <dbReference type="PROSITE" id="PS50109"/>
    </source>
</evidence>
<dbReference type="SUPFAM" id="SSF52172">
    <property type="entry name" value="CheY-like"/>
    <property type="match status" value="1"/>
</dbReference>
<dbReference type="NCBIfam" id="TIGR00229">
    <property type="entry name" value="sensory_box"/>
    <property type="match status" value="2"/>
</dbReference>
<comment type="catalytic activity">
    <reaction evidence="1">
        <text>ATP + protein L-histidine = ADP + protein N-phospho-L-histidine.</text>
        <dbReference type="EC" id="2.7.13.3"/>
    </reaction>
</comment>
<dbReference type="InterPro" id="IPR035965">
    <property type="entry name" value="PAS-like_dom_sf"/>
</dbReference>
<dbReference type="SMART" id="SM00387">
    <property type="entry name" value="HATPase_c"/>
    <property type="match status" value="1"/>
</dbReference>
<dbReference type="InterPro" id="IPR036097">
    <property type="entry name" value="HisK_dim/P_sf"/>
</dbReference>
<evidence type="ECO:0000256" key="6">
    <source>
        <dbReference type="PROSITE-ProRule" id="PRU00169"/>
    </source>
</evidence>
<dbReference type="InterPro" id="IPR001789">
    <property type="entry name" value="Sig_transdc_resp-reg_receiver"/>
</dbReference>
<dbReference type="InterPro" id="IPR004358">
    <property type="entry name" value="Sig_transdc_His_kin-like_C"/>
</dbReference>
<gene>
    <name evidence="10" type="ORF">HUE56_01625</name>
</gene>
<dbReference type="InterPro" id="IPR001610">
    <property type="entry name" value="PAC"/>
</dbReference>
<sequence length="881" mass="93915">MSEDSSGRLRRRAETILSGGNFEAADITATSMKELLHELYVHQAELEIQNEELRGAQQALEASRLQYLQLFQSVPLACLAVNATGIVGEANSAAERQFGLPMLRLKGRPLTLLVDSLDHGRLFTALGRLRDGGEWTRQEFRYHGPQGTIIDGLTDARRVTLDDSDRGDVLLTITDLTERNAWLREVQQARDDAERARADYHHILQSVGDGILGVDADGRIRFVNAAATAMTGHLDLDLIGRPPSDLLAGPAPETEAGLPVGEGDAAPAGGAARALALSLTDGRPRRVACEKLRREDGGTLLVEISISPMLASGKRLAPMEERIQGAVVAFRDVTARRTAEAALNLSERRHRVLVQSLHDALAMTAADGRNLLANAMAERLLDGPARALLDPTAPAFDREGGGETRAGGQLAPATDPAILVPTTAGRRFIDANGNRLHGLPPAAEAVRNGKPVVERIIGVIEGEEATAPTRWLRVSSHPVADQAGGVEAVVSSVADITAVKALERDLNVALDARERFLAAASHDLRQPVQALLLLSDLLLKESLPAGARRMAEQIQSSLGGLGGMLDGMLDISKLEAGLVAPNPEPVDIAALLARLHGEFSALAEKGGQSLRLVAPPLTTRTDPGLLERALRNLLTNALRYAPGGRVLLGARRRGDRLQIEVWDNGIGIADQHIGRIFQDFFQVGNAARDRREGLGLGLSIARRLVTMLGGVIDVTSSLGRGSRFTVSLPLTELEAEGGGRATAGGEAGGTRSGGGTDRLIMLVEDDAVIRMALVLMLEDWSYRVVEAGSGAEAEQLLNSLIDAGEPPDLILADYRLPEGTTGLMVMDMVRRRLSRDVPGVLLTGDTSADRLREAAGAQCALLHKPIQPARLQDTLIAALGG</sequence>
<dbReference type="GO" id="GO:0000155">
    <property type="term" value="F:phosphorelay sensor kinase activity"/>
    <property type="evidence" value="ECO:0007669"/>
    <property type="project" value="InterPro"/>
</dbReference>
<dbReference type="Gene3D" id="3.40.50.2300">
    <property type="match status" value="1"/>
</dbReference>
<dbReference type="SMART" id="SM00086">
    <property type="entry name" value="PAC"/>
    <property type="match status" value="2"/>
</dbReference>
<feature type="modified residue" description="4-aspartylphosphate" evidence="6">
    <location>
        <position position="813"/>
    </location>
</feature>
<dbReference type="PANTHER" id="PTHR43047">
    <property type="entry name" value="TWO-COMPONENT HISTIDINE PROTEIN KINASE"/>
    <property type="match status" value="1"/>
</dbReference>
<dbReference type="AlphaFoldDB" id="A0A6N1ADT1"/>
<proteinExistence type="predicted"/>
<reference evidence="10 11" key="1">
    <citation type="submission" date="2020-06" db="EMBL/GenBank/DDBJ databases">
        <title>Complete genome of Azosprillum oryzae KACC14407.</title>
        <authorList>
            <person name="Kim M."/>
            <person name="Park Y.-J."/>
            <person name="Shin J.-H."/>
        </authorList>
    </citation>
    <scope>NUCLEOTIDE SEQUENCE [LARGE SCALE GENOMIC DNA]</scope>
    <source>
        <strain evidence="10 11">KACC 14407</strain>
        <plasmid evidence="10 11">unnamed2</plasmid>
    </source>
</reference>
<feature type="domain" description="Response regulatory" evidence="8">
    <location>
        <begin position="759"/>
        <end position="879"/>
    </location>
</feature>
<dbReference type="InterPro" id="IPR013767">
    <property type="entry name" value="PAS_fold"/>
</dbReference>
<dbReference type="InterPro" id="IPR003594">
    <property type="entry name" value="HATPase_dom"/>
</dbReference>
<dbReference type="GO" id="GO:0005886">
    <property type="term" value="C:plasma membrane"/>
    <property type="evidence" value="ECO:0007669"/>
    <property type="project" value="TreeGrafter"/>
</dbReference>
<dbReference type="Gene3D" id="3.30.450.20">
    <property type="entry name" value="PAS domain"/>
    <property type="match status" value="3"/>
</dbReference>
<keyword evidence="3 6" id="KW-0597">Phosphoprotein</keyword>
<name>A0A6N1ADT1_9PROT</name>
<evidence type="ECO:0000256" key="5">
    <source>
        <dbReference type="ARBA" id="ARBA00022777"/>
    </source>
</evidence>
<dbReference type="Gene3D" id="1.10.287.130">
    <property type="match status" value="1"/>
</dbReference>
<dbReference type="Proteomes" id="UP000509702">
    <property type="component" value="Plasmid unnamed2"/>
</dbReference>
<feature type="domain" description="PAS" evidence="9">
    <location>
        <begin position="196"/>
        <end position="241"/>
    </location>
</feature>
<dbReference type="CDD" id="cd00130">
    <property type="entry name" value="PAS"/>
    <property type="match status" value="2"/>
</dbReference>
<keyword evidence="5" id="KW-0418">Kinase</keyword>
<dbReference type="CDD" id="cd00156">
    <property type="entry name" value="REC"/>
    <property type="match status" value="1"/>
</dbReference>
<dbReference type="FunFam" id="3.30.565.10:FF:000049">
    <property type="entry name" value="Two-component sensor histidine kinase"/>
    <property type="match status" value="1"/>
</dbReference>
<evidence type="ECO:0000313" key="11">
    <source>
        <dbReference type="Proteomes" id="UP000509702"/>
    </source>
</evidence>
<dbReference type="InterPro" id="IPR003661">
    <property type="entry name" value="HisK_dim/P_dom"/>
</dbReference>
<keyword evidence="11" id="KW-1185">Reference proteome</keyword>
<accession>A0A6N1ADT1</accession>
<dbReference type="InterPro" id="IPR000014">
    <property type="entry name" value="PAS"/>
</dbReference>
<dbReference type="PRINTS" id="PR00344">
    <property type="entry name" value="BCTRLSENSOR"/>
</dbReference>
<dbReference type="Pfam" id="PF00072">
    <property type="entry name" value="Response_reg"/>
    <property type="match status" value="1"/>
</dbReference>
<dbReference type="GO" id="GO:0006355">
    <property type="term" value="P:regulation of DNA-templated transcription"/>
    <property type="evidence" value="ECO:0007669"/>
    <property type="project" value="InterPro"/>
</dbReference>
<dbReference type="KEGG" id="aoz:HUE56_01625"/>
<dbReference type="PROSITE" id="PS50110">
    <property type="entry name" value="RESPONSE_REGULATORY"/>
    <property type="match status" value="1"/>
</dbReference>
<feature type="domain" description="Histidine kinase" evidence="7">
    <location>
        <begin position="519"/>
        <end position="732"/>
    </location>
</feature>
<dbReference type="Gene3D" id="3.30.565.10">
    <property type="entry name" value="Histidine kinase-like ATPase, C-terminal domain"/>
    <property type="match status" value="1"/>
</dbReference>